<name>A0AAV9HJ09_9PEZI</name>
<feature type="domain" description="Heterokaryon incompatibility" evidence="1">
    <location>
        <begin position="241"/>
        <end position="399"/>
    </location>
</feature>
<evidence type="ECO:0000313" key="3">
    <source>
        <dbReference type="Proteomes" id="UP001321749"/>
    </source>
</evidence>
<dbReference type="EMBL" id="MU865022">
    <property type="protein sequence ID" value="KAK4459984.1"/>
    <property type="molecule type" value="Genomic_DNA"/>
</dbReference>
<dbReference type="PANTHER" id="PTHR33112:SF16">
    <property type="entry name" value="HETEROKARYON INCOMPATIBILITY DOMAIN-CONTAINING PROTEIN"/>
    <property type="match status" value="1"/>
</dbReference>
<comment type="caution">
    <text evidence="2">The sequence shown here is derived from an EMBL/GenBank/DDBJ whole genome shotgun (WGS) entry which is preliminary data.</text>
</comment>
<reference evidence="2" key="1">
    <citation type="journal article" date="2023" name="Mol. Phylogenet. Evol.">
        <title>Genome-scale phylogeny and comparative genomics of the fungal order Sordariales.</title>
        <authorList>
            <person name="Hensen N."/>
            <person name="Bonometti L."/>
            <person name="Westerberg I."/>
            <person name="Brannstrom I.O."/>
            <person name="Guillou S."/>
            <person name="Cros-Aarteil S."/>
            <person name="Calhoun S."/>
            <person name="Haridas S."/>
            <person name="Kuo A."/>
            <person name="Mondo S."/>
            <person name="Pangilinan J."/>
            <person name="Riley R."/>
            <person name="LaButti K."/>
            <person name="Andreopoulos B."/>
            <person name="Lipzen A."/>
            <person name="Chen C."/>
            <person name="Yan M."/>
            <person name="Daum C."/>
            <person name="Ng V."/>
            <person name="Clum A."/>
            <person name="Steindorff A."/>
            <person name="Ohm R.A."/>
            <person name="Martin F."/>
            <person name="Silar P."/>
            <person name="Natvig D.O."/>
            <person name="Lalanne C."/>
            <person name="Gautier V."/>
            <person name="Ament-Velasquez S.L."/>
            <person name="Kruys A."/>
            <person name="Hutchinson M.I."/>
            <person name="Powell A.J."/>
            <person name="Barry K."/>
            <person name="Miller A.N."/>
            <person name="Grigoriev I.V."/>
            <person name="Debuchy R."/>
            <person name="Gladieux P."/>
            <person name="Hiltunen Thoren M."/>
            <person name="Johannesson H."/>
        </authorList>
    </citation>
    <scope>NUCLEOTIDE SEQUENCE</scope>
    <source>
        <strain evidence="2">PSN324</strain>
    </source>
</reference>
<gene>
    <name evidence="2" type="ORF">QBC42DRAFT_333726</name>
</gene>
<proteinExistence type="predicted"/>
<evidence type="ECO:0000259" key="1">
    <source>
        <dbReference type="Pfam" id="PF06985"/>
    </source>
</evidence>
<dbReference type="Proteomes" id="UP001321749">
    <property type="component" value="Unassembled WGS sequence"/>
</dbReference>
<keyword evidence="3" id="KW-1185">Reference proteome</keyword>
<accession>A0AAV9HJ09</accession>
<dbReference type="Pfam" id="PF06985">
    <property type="entry name" value="HET"/>
    <property type="match status" value="1"/>
</dbReference>
<dbReference type="AlphaFoldDB" id="A0AAV9HJ09"/>
<evidence type="ECO:0000313" key="2">
    <source>
        <dbReference type="EMBL" id="KAK4459984.1"/>
    </source>
</evidence>
<protein>
    <submittedName>
        <fullName evidence="2">HET domain protein pin-c3</fullName>
    </submittedName>
</protein>
<reference evidence="2" key="2">
    <citation type="submission" date="2023-06" db="EMBL/GenBank/DDBJ databases">
        <authorList>
            <consortium name="Lawrence Berkeley National Laboratory"/>
            <person name="Mondo S.J."/>
            <person name="Hensen N."/>
            <person name="Bonometti L."/>
            <person name="Westerberg I."/>
            <person name="Brannstrom I.O."/>
            <person name="Guillou S."/>
            <person name="Cros-Aarteil S."/>
            <person name="Calhoun S."/>
            <person name="Haridas S."/>
            <person name="Kuo A."/>
            <person name="Pangilinan J."/>
            <person name="Riley R."/>
            <person name="Labutti K."/>
            <person name="Andreopoulos B."/>
            <person name="Lipzen A."/>
            <person name="Chen C."/>
            <person name="Yanf M."/>
            <person name="Daum C."/>
            <person name="Ng V."/>
            <person name="Clum A."/>
            <person name="Steindorff A."/>
            <person name="Ohm R."/>
            <person name="Martin F."/>
            <person name="Silar P."/>
            <person name="Natvig D."/>
            <person name="Lalanne C."/>
            <person name="Gautier V."/>
            <person name="Ament-Velasquez S.L."/>
            <person name="Kruys A."/>
            <person name="Hutchinson M.I."/>
            <person name="Powell A.J."/>
            <person name="Barry K."/>
            <person name="Miller A.N."/>
            <person name="Grigoriev I.V."/>
            <person name="Debuchy R."/>
            <person name="Gladieux P."/>
            <person name="Thoren M.H."/>
            <person name="Johannesson H."/>
        </authorList>
    </citation>
    <scope>NUCLEOTIDE SEQUENCE</scope>
    <source>
        <strain evidence="2">PSN324</strain>
    </source>
</reference>
<organism evidence="2 3">
    <name type="scientific">Cladorrhinum samala</name>
    <dbReference type="NCBI Taxonomy" id="585594"/>
    <lineage>
        <taxon>Eukaryota</taxon>
        <taxon>Fungi</taxon>
        <taxon>Dikarya</taxon>
        <taxon>Ascomycota</taxon>
        <taxon>Pezizomycotina</taxon>
        <taxon>Sordariomycetes</taxon>
        <taxon>Sordariomycetidae</taxon>
        <taxon>Sordariales</taxon>
        <taxon>Podosporaceae</taxon>
        <taxon>Cladorrhinum</taxon>
    </lineage>
</organism>
<dbReference type="PANTHER" id="PTHR33112">
    <property type="entry name" value="DOMAIN PROTEIN, PUTATIVE-RELATED"/>
    <property type="match status" value="1"/>
</dbReference>
<sequence length="784" mass="86377">MASSSFEGSWFHVTPDNLGVGLPSKSFSCSWVFSRHPTSAFTDNIAHGRVPARSYSSMSLCQYCNSIPAKLFSFRRDTQGSHDHQPNLSALKKSAAGGCRGCGLFLHAVESSTSDHAQKYAIERNWNENEQMRLSSTKFGWQEVNFGWGKAGVFRTFAVPPEWESFPVLDAGQQDSSTYLSYEARLIKHWSKICLETHQCCSRAEPFLPTRLIDVGTSSEPKLRLVNSAEIGSSDPLDRLYLALSHCWGLSMPASARTVSSALEQNMACIRPEDLPLTFQDFIKISRRIGVRYVWIDSLCIIQDSRSDWEHEAAQMASVYSSAHLTVAASGSSDGRGGCRVNDSFRSYGPLDISCPAAAAEGNSPPANKTFRLWSRDPFPLESVLATDPLTGRGWTLQERELSPRIVHYSSDTIRWECSELRATLEFPWGDHGAFDVGRLFDGGSSARPTTFGEPHNDGSKPLDEEARLALCWFELVQRYTQRSFTKQEDVLPAVAGIAATTLARKNNDAYLAGLWRKHLGHCLVWACASYFGQGFAHHSRPTSKYLAPSWSWASVKGKVEYLSWVNGYWHSFNPDPDPKYTPELVGYRLEPVSSDLCGAVKEGGYIKLKGLLKAALVKHDAGNSARPATTTTAAAAAAVGGGGGGVGGGGGREHEDEYRVGYSGKFSVPERLDLVSPDRQGKQLTKVGEIRYDVPLCEDCCGPAASVPFRPSVWLLCCVNTELSGGRMTRTAAIALEMVEPPTDEAREPAGSKMPWFRRVGVAWGIEPEFWEWQTYRDVLAII</sequence>
<dbReference type="InterPro" id="IPR010730">
    <property type="entry name" value="HET"/>
</dbReference>